<proteinExistence type="predicted"/>
<gene>
    <name evidence="1" type="ORF">ADIAG_02368</name>
</gene>
<organism evidence="1 2">
    <name type="scientific">Paeniglutamicibacter gangotriensis Lz1y</name>
    <dbReference type="NCBI Taxonomy" id="1276920"/>
    <lineage>
        <taxon>Bacteria</taxon>
        <taxon>Bacillati</taxon>
        <taxon>Actinomycetota</taxon>
        <taxon>Actinomycetes</taxon>
        <taxon>Micrococcales</taxon>
        <taxon>Micrococcaceae</taxon>
        <taxon>Paeniglutamicibacter</taxon>
    </lineage>
</organism>
<keyword evidence="2" id="KW-1185">Reference proteome</keyword>
<dbReference type="STRING" id="1276920.ADIAG_02368"/>
<reference evidence="1 2" key="1">
    <citation type="journal article" date="2013" name="Genome Announc.">
        <title>Draft Genome Sequence of Arthrobacter gangotriensis Strain Lz1yT, Isolated from a Penguin Rookery Soil Sample Collected in Antarctica, near the Indian Station Dakshin Gangotri.</title>
        <authorList>
            <person name="Shivaji S."/>
            <person name="Ara S."/>
            <person name="Bandi S."/>
            <person name="Singh A."/>
            <person name="Kumar Pinnaka A."/>
        </authorList>
    </citation>
    <scope>NUCLEOTIDE SEQUENCE [LARGE SCALE GENOMIC DNA]</scope>
    <source>
        <strain evidence="1 2">Lz1y</strain>
    </source>
</reference>
<evidence type="ECO:0000313" key="2">
    <source>
        <dbReference type="Proteomes" id="UP000012015"/>
    </source>
</evidence>
<comment type="caution">
    <text evidence="1">The sequence shown here is derived from an EMBL/GenBank/DDBJ whole genome shotgun (WGS) entry which is preliminary data.</text>
</comment>
<dbReference type="Pfam" id="PF25209">
    <property type="entry name" value="Phage_capsid_4"/>
    <property type="match status" value="1"/>
</dbReference>
<dbReference type="RefSeq" id="WP_007271548.1">
    <property type="nucleotide sequence ID" value="NZ_AOCK01000006.1"/>
</dbReference>
<accession>M7MTU3</accession>
<dbReference type="EMBL" id="AOCK01000006">
    <property type="protein sequence ID" value="EMQ98350.1"/>
    <property type="molecule type" value="Genomic_DNA"/>
</dbReference>
<dbReference type="AlphaFoldDB" id="M7MTU3"/>
<evidence type="ECO:0000313" key="1">
    <source>
        <dbReference type="EMBL" id="EMQ98350.1"/>
    </source>
</evidence>
<sequence>MATTLATEGFRAAPTLDERVYEAALLFGEGRNPSNFSRQNTLMEALTTDDFPKLLGAAFEKEAMTAQKDAVKEYELFALPKNLSDFRPKKLVDLFGNEYFEDVKEGEEYKGGKLAETDVEIRTGKTGKFFNLTWELQLSRDFSDLADFPKVLGNAAVNTENKKVYEVLVGKAGLNTSFFGSVDNKPLTSENLIAAIQALSVKENHRKELVDISTLVLVVGPGLAIQANSILNAEKIVRKVTDGGATTETTESNPFRGQIQLQVSREFVNQNGAATKNTSWALLPGKNTSNPAVVKTGLIGHEAVDIRVKRDQGERVGGGAVAVNEGSIQDDTIHFRGRHVTGAAKGFTEAAYGSKGAA</sequence>
<dbReference type="PATRIC" id="fig|1276920.7.peg.2372"/>
<dbReference type="eggNOG" id="COG4397">
    <property type="taxonomic scope" value="Bacteria"/>
</dbReference>
<name>M7MTU3_9MICC</name>
<dbReference type="Proteomes" id="UP000012015">
    <property type="component" value="Unassembled WGS sequence"/>
</dbReference>
<protein>
    <submittedName>
        <fullName evidence="1">Uncharacterized protein</fullName>
    </submittedName>
</protein>